<evidence type="ECO:0000256" key="7">
    <source>
        <dbReference type="SAM" id="MobiDB-lite"/>
    </source>
</evidence>
<keyword evidence="5" id="KW-0804">Transcription</keyword>
<name>A0A1H0QJZ7_SELRU</name>
<feature type="region of interest" description="Disordered" evidence="7">
    <location>
        <begin position="69"/>
        <end position="109"/>
    </location>
</feature>
<dbReference type="Proteomes" id="UP000182412">
    <property type="component" value="Unassembled WGS sequence"/>
</dbReference>
<dbReference type="NCBIfam" id="TIGR04567">
    <property type="entry name" value="RNAP_delt_lowGC"/>
    <property type="match status" value="1"/>
</dbReference>
<evidence type="ECO:0000313" key="10">
    <source>
        <dbReference type="Proteomes" id="UP000182412"/>
    </source>
</evidence>
<evidence type="ECO:0000313" key="9">
    <source>
        <dbReference type="EMBL" id="SDP17627.1"/>
    </source>
</evidence>
<dbReference type="RefSeq" id="WP_014425328.1">
    <property type="nucleotide sequence ID" value="NZ_FNJQ01000008.1"/>
</dbReference>
<reference evidence="9 10" key="1">
    <citation type="submission" date="2016-10" db="EMBL/GenBank/DDBJ databases">
        <authorList>
            <person name="de Groot N.N."/>
        </authorList>
    </citation>
    <scope>NUCLEOTIDE SEQUENCE [LARGE SCALE GENOMIC DNA]</scope>
    <source>
        <strain evidence="9 10">S137</strain>
    </source>
</reference>
<dbReference type="GO" id="GO:0006355">
    <property type="term" value="P:regulation of DNA-templated transcription"/>
    <property type="evidence" value="ECO:0007669"/>
    <property type="project" value="InterPro"/>
</dbReference>
<evidence type="ECO:0000259" key="8">
    <source>
        <dbReference type="PROSITE" id="PS51913"/>
    </source>
</evidence>
<keyword evidence="4" id="KW-0548">Nucleotidyltransferase</keyword>
<evidence type="ECO:0000256" key="5">
    <source>
        <dbReference type="ARBA" id="ARBA00023163"/>
    </source>
</evidence>
<dbReference type="InterPro" id="IPR029757">
    <property type="entry name" value="RpoE"/>
</dbReference>
<evidence type="ECO:0000256" key="3">
    <source>
        <dbReference type="ARBA" id="ARBA00022679"/>
    </source>
</evidence>
<comment type="similarity">
    <text evidence="1">Belongs to the RpoE family.</text>
</comment>
<organism evidence="9 10">
    <name type="scientific">Selenomonas ruminantium</name>
    <dbReference type="NCBI Taxonomy" id="971"/>
    <lineage>
        <taxon>Bacteria</taxon>
        <taxon>Bacillati</taxon>
        <taxon>Bacillota</taxon>
        <taxon>Negativicutes</taxon>
        <taxon>Selenomonadales</taxon>
        <taxon>Selenomonadaceae</taxon>
        <taxon>Selenomonas</taxon>
    </lineage>
</organism>
<sequence length="109" mass="12520">MDFINSSEVDIAYHVLTEKGQTMYYKDLILEVIEKKHKPVQSLSAAISEVYTLINMDSRFQHEGDQQWGLTEWNPPEVKRHSARGTASRSKAANKAINSRQKKLESIQE</sequence>
<protein>
    <recommendedName>
        <fullName evidence="6">RNAP delta factor</fullName>
    </recommendedName>
</protein>
<proteinExistence type="inferred from homology"/>
<dbReference type="OMA" id="TEWNPPE"/>
<evidence type="ECO:0000256" key="4">
    <source>
        <dbReference type="ARBA" id="ARBA00022695"/>
    </source>
</evidence>
<dbReference type="AlphaFoldDB" id="A0A1H0QJZ7"/>
<keyword evidence="2 9" id="KW-0240">DNA-directed RNA polymerase</keyword>
<dbReference type="Gene3D" id="1.10.10.1250">
    <property type="entry name" value="RNA polymerase, subunit delta, N-terminal domain"/>
    <property type="match status" value="1"/>
</dbReference>
<feature type="domain" description="HTH HARE-type" evidence="8">
    <location>
        <begin position="6"/>
        <end position="73"/>
    </location>
</feature>
<evidence type="ECO:0000256" key="1">
    <source>
        <dbReference type="ARBA" id="ARBA00009828"/>
    </source>
</evidence>
<dbReference type="GO" id="GO:0016779">
    <property type="term" value="F:nucleotidyltransferase activity"/>
    <property type="evidence" value="ECO:0007669"/>
    <property type="project" value="UniProtKB-KW"/>
</dbReference>
<dbReference type="PROSITE" id="PS51913">
    <property type="entry name" value="HTH_HARE"/>
    <property type="match status" value="1"/>
</dbReference>
<feature type="compositionally biased region" description="Polar residues" evidence="7">
    <location>
        <begin position="85"/>
        <end position="99"/>
    </location>
</feature>
<dbReference type="OrthoDB" id="401223at2"/>
<dbReference type="InterPro" id="IPR038087">
    <property type="entry name" value="RNAP_delta_N_dom_sf"/>
</dbReference>
<gene>
    <name evidence="9" type="ORF">SAMN05216366_10846</name>
</gene>
<evidence type="ECO:0000256" key="6">
    <source>
        <dbReference type="ARBA" id="ARBA00031937"/>
    </source>
</evidence>
<accession>A0A1H0QJZ7</accession>
<dbReference type="EMBL" id="FNJQ01000008">
    <property type="protein sequence ID" value="SDP17627.1"/>
    <property type="molecule type" value="Genomic_DNA"/>
</dbReference>
<dbReference type="GO" id="GO:0006351">
    <property type="term" value="P:DNA-templated transcription"/>
    <property type="evidence" value="ECO:0007669"/>
    <property type="project" value="InterPro"/>
</dbReference>
<evidence type="ECO:0000256" key="2">
    <source>
        <dbReference type="ARBA" id="ARBA00022478"/>
    </source>
</evidence>
<dbReference type="InterPro" id="IPR007759">
    <property type="entry name" value="Asxl_HARE-HTH"/>
</dbReference>
<dbReference type="GO" id="GO:0000428">
    <property type="term" value="C:DNA-directed RNA polymerase complex"/>
    <property type="evidence" value="ECO:0007669"/>
    <property type="project" value="UniProtKB-KW"/>
</dbReference>
<keyword evidence="3" id="KW-0808">Transferase</keyword>
<dbReference type="Pfam" id="PF05066">
    <property type="entry name" value="HARE-HTH"/>
    <property type="match status" value="1"/>
</dbReference>